<gene>
    <name evidence="1" type="ORF">NP493_2392g00006</name>
</gene>
<dbReference type="AlphaFoldDB" id="A0AAD9JH66"/>
<reference evidence="1" key="1">
    <citation type="journal article" date="2023" name="Mol. Biol. Evol.">
        <title>Third-Generation Sequencing Reveals the Adaptive Role of the Epigenome in Three Deep-Sea Polychaetes.</title>
        <authorList>
            <person name="Perez M."/>
            <person name="Aroh O."/>
            <person name="Sun Y."/>
            <person name="Lan Y."/>
            <person name="Juniper S.K."/>
            <person name="Young C.R."/>
            <person name="Angers B."/>
            <person name="Qian P.Y."/>
        </authorList>
    </citation>
    <scope>NUCLEOTIDE SEQUENCE</scope>
    <source>
        <strain evidence="1">R07B-5</strain>
    </source>
</reference>
<dbReference type="Proteomes" id="UP001209878">
    <property type="component" value="Unassembled WGS sequence"/>
</dbReference>
<sequence>MYETHLCTFDNTLSISAPDTAGCGPPNDPMYLSVPVVP</sequence>
<evidence type="ECO:0000313" key="2">
    <source>
        <dbReference type="Proteomes" id="UP001209878"/>
    </source>
</evidence>
<accession>A0AAD9JH66</accession>
<evidence type="ECO:0000313" key="1">
    <source>
        <dbReference type="EMBL" id="KAK2152881.1"/>
    </source>
</evidence>
<protein>
    <submittedName>
        <fullName evidence="1">Uncharacterized protein</fullName>
    </submittedName>
</protein>
<organism evidence="1 2">
    <name type="scientific">Ridgeia piscesae</name>
    <name type="common">Tubeworm</name>
    <dbReference type="NCBI Taxonomy" id="27915"/>
    <lineage>
        <taxon>Eukaryota</taxon>
        <taxon>Metazoa</taxon>
        <taxon>Spiralia</taxon>
        <taxon>Lophotrochozoa</taxon>
        <taxon>Annelida</taxon>
        <taxon>Polychaeta</taxon>
        <taxon>Sedentaria</taxon>
        <taxon>Canalipalpata</taxon>
        <taxon>Sabellida</taxon>
        <taxon>Siboglinidae</taxon>
        <taxon>Ridgeia</taxon>
    </lineage>
</organism>
<keyword evidence="2" id="KW-1185">Reference proteome</keyword>
<comment type="caution">
    <text evidence="1">The sequence shown here is derived from an EMBL/GenBank/DDBJ whole genome shotgun (WGS) entry which is preliminary data.</text>
</comment>
<name>A0AAD9JH66_RIDPI</name>
<dbReference type="EMBL" id="JAODUO010002387">
    <property type="protein sequence ID" value="KAK2152881.1"/>
    <property type="molecule type" value="Genomic_DNA"/>
</dbReference>
<proteinExistence type="predicted"/>